<dbReference type="Pfam" id="PF07690">
    <property type="entry name" value="MFS_1"/>
    <property type="match status" value="1"/>
</dbReference>
<feature type="transmembrane region" description="Helical" evidence="8">
    <location>
        <begin position="162"/>
        <end position="184"/>
    </location>
</feature>
<evidence type="ECO:0000313" key="10">
    <source>
        <dbReference type="EMBL" id="UZJ25795.1"/>
    </source>
</evidence>
<dbReference type="Gene3D" id="1.20.1720.10">
    <property type="entry name" value="Multidrug resistance protein D"/>
    <property type="match status" value="1"/>
</dbReference>
<dbReference type="PANTHER" id="PTHR42718:SF46">
    <property type="entry name" value="BLR6921 PROTEIN"/>
    <property type="match status" value="1"/>
</dbReference>
<reference evidence="10" key="1">
    <citation type="submission" date="2022-10" db="EMBL/GenBank/DDBJ databases">
        <title>Rhodococcus sp.75.</title>
        <authorList>
            <person name="Sun M."/>
        </authorList>
    </citation>
    <scope>NUCLEOTIDE SEQUENCE</scope>
    <source>
        <strain evidence="10">75</strain>
    </source>
</reference>
<keyword evidence="4 8" id="KW-0812">Transmembrane</keyword>
<evidence type="ECO:0000256" key="5">
    <source>
        <dbReference type="ARBA" id="ARBA00022989"/>
    </source>
</evidence>
<protein>
    <submittedName>
        <fullName evidence="10">MFS transporter</fullName>
    </submittedName>
</protein>
<dbReference type="Gene3D" id="1.20.1250.20">
    <property type="entry name" value="MFS general substrate transporter like domains"/>
    <property type="match status" value="1"/>
</dbReference>
<proteinExistence type="predicted"/>
<dbReference type="NCBIfam" id="TIGR00711">
    <property type="entry name" value="efflux_EmrB"/>
    <property type="match status" value="1"/>
</dbReference>
<evidence type="ECO:0000256" key="8">
    <source>
        <dbReference type="SAM" id="Phobius"/>
    </source>
</evidence>
<feature type="domain" description="Major facilitator superfamily (MFS) profile" evidence="9">
    <location>
        <begin position="36"/>
        <end position="492"/>
    </location>
</feature>
<feature type="transmembrane region" description="Helical" evidence="8">
    <location>
        <begin position="465"/>
        <end position="488"/>
    </location>
</feature>
<evidence type="ECO:0000256" key="7">
    <source>
        <dbReference type="SAM" id="MobiDB-lite"/>
    </source>
</evidence>
<feature type="transmembrane region" description="Helical" evidence="8">
    <location>
        <begin position="35"/>
        <end position="60"/>
    </location>
</feature>
<evidence type="ECO:0000256" key="4">
    <source>
        <dbReference type="ARBA" id="ARBA00022692"/>
    </source>
</evidence>
<feature type="transmembrane region" description="Helical" evidence="8">
    <location>
        <begin position="352"/>
        <end position="369"/>
    </location>
</feature>
<evidence type="ECO:0000259" key="9">
    <source>
        <dbReference type="PROSITE" id="PS50850"/>
    </source>
</evidence>
<dbReference type="CDD" id="cd17321">
    <property type="entry name" value="MFS_MMR_MDR_like"/>
    <property type="match status" value="1"/>
</dbReference>
<feature type="transmembrane region" description="Helical" evidence="8">
    <location>
        <begin position="318"/>
        <end position="340"/>
    </location>
</feature>
<feature type="transmembrane region" description="Helical" evidence="8">
    <location>
        <begin position="190"/>
        <end position="210"/>
    </location>
</feature>
<dbReference type="InterPro" id="IPR011701">
    <property type="entry name" value="MFS"/>
</dbReference>
<dbReference type="InterPro" id="IPR036259">
    <property type="entry name" value="MFS_trans_sf"/>
</dbReference>
<feature type="transmembrane region" description="Helical" evidence="8">
    <location>
        <begin position="72"/>
        <end position="90"/>
    </location>
</feature>
<evidence type="ECO:0000256" key="1">
    <source>
        <dbReference type="ARBA" id="ARBA00004651"/>
    </source>
</evidence>
<feature type="transmembrane region" description="Helical" evidence="8">
    <location>
        <begin position="127"/>
        <end position="150"/>
    </location>
</feature>
<gene>
    <name evidence="10" type="ORF">RHODO2019_04955</name>
</gene>
<organism evidence="10 11">
    <name type="scientific">Rhodococcus antarcticus</name>
    <dbReference type="NCBI Taxonomy" id="2987751"/>
    <lineage>
        <taxon>Bacteria</taxon>
        <taxon>Bacillati</taxon>
        <taxon>Actinomycetota</taxon>
        <taxon>Actinomycetes</taxon>
        <taxon>Mycobacteriales</taxon>
        <taxon>Nocardiaceae</taxon>
        <taxon>Rhodococcus</taxon>
    </lineage>
</organism>
<keyword evidence="3" id="KW-1003">Cell membrane</keyword>
<dbReference type="PROSITE" id="PS50850">
    <property type="entry name" value="MFS"/>
    <property type="match status" value="1"/>
</dbReference>
<sequence length="506" mass="51605">MSDTSLSKPVTDRTAGDPGRSGVTPAGGAPSRLGVALVVISAAQLMVVLDASIVNIALPYVQTDLGFSPENLSWIVNAYTLAFGGLLLLGGRLGDLLGRRRMFMVGVGVFALASLLGGLATGETTLISARVLQGVGAAIASPTALALITTTFPAGAARNRAFGIYAAMSGAGAAVGLILGGALTEASWRWTFFINVPIGLLVLFMAPRVLPESVKGDGHFDIPGAVTATAGLASLVYGLTQAVNGWGRVQTLGWIIAGVVLIAAFLVIETRSAHPLMPMRVLRNRNRAVSYLAMLATGSALFAMFYFLSLYVQQVLGYSAITTGVSFLPFAIGIGISAQVAGKLITLVDPRFVSASGGAMAAVGLLWMSQLEVGSSYFPHLFGPMVVIALGLGLTFVPLTLTAVSGVEKEDSGVASAVLNTMQQVGGALGLSLLATVAASASRNSSALTSGAQPRLAALQAAVDGYTSAFTTGAVITAVAAVVVLVGLNISKTELSPDQESPVHVG</sequence>
<evidence type="ECO:0000256" key="6">
    <source>
        <dbReference type="ARBA" id="ARBA00023136"/>
    </source>
</evidence>
<keyword evidence="5 8" id="KW-1133">Transmembrane helix</keyword>
<name>A0ABY6P2C2_9NOCA</name>
<feature type="transmembrane region" description="Helical" evidence="8">
    <location>
        <begin position="381"/>
        <end position="404"/>
    </location>
</feature>
<dbReference type="SUPFAM" id="SSF103473">
    <property type="entry name" value="MFS general substrate transporter"/>
    <property type="match status" value="1"/>
</dbReference>
<evidence type="ECO:0000256" key="2">
    <source>
        <dbReference type="ARBA" id="ARBA00022448"/>
    </source>
</evidence>
<feature type="transmembrane region" description="Helical" evidence="8">
    <location>
        <begin position="289"/>
        <end position="312"/>
    </location>
</feature>
<keyword evidence="11" id="KW-1185">Reference proteome</keyword>
<dbReference type="Proteomes" id="UP001164965">
    <property type="component" value="Chromosome"/>
</dbReference>
<dbReference type="EMBL" id="CP110615">
    <property type="protein sequence ID" value="UZJ25795.1"/>
    <property type="molecule type" value="Genomic_DNA"/>
</dbReference>
<dbReference type="InterPro" id="IPR004638">
    <property type="entry name" value="EmrB-like"/>
</dbReference>
<feature type="transmembrane region" description="Helical" evidence="8">
    <location>
        <begin position="102"/>
        <end position="121"/>
    </location>
</feature>
<evidence type="ECO:0000313" key="11">
    <source>
        <dbReference type="Proteomes" id="UP001164965"/>
    </source>
</evidence>
<keyword evidence="2" id="KW-0813">Transport</keyword>
<dbReference type="RefSeq" id="WP_265383899.1">
    <property type="nucleotide sequence ID" value="NZ_CP110615.1"/>
</dbReference>
<evidence type="ECO:0000256" key="3">
    <source>
        <dbReference type="ARBA" id="ARBA00022475"/>
    </source>
</evidence>
<feature type="region of interest" description="Disordered" evidence="7">
    <location>
        <begin position="1"/>
        <end position="26"/>
    </location>
</feature>
<comment type="subcellular location">
    <subcellularLocation>
        <location evidence="1">Cell membrane</location>
        <topology evidence="1">Multi-pass membrane protein</topology>
    </subcellularLocation>
</comment>
<dbReference type="PANTHER" id="PTHR42718">
    <property type="entry name" value="MAJOR FACILITATOR SUPERFAMILY MULTIDRUG TRANSPORTER MFSC"/>
    <property type="match status" value="1"/>
</dbReference>
<keyword evidence="6 8" id="KW-0472">Membrane</keyword>
<dbReference type="InterPro" id="IPR020846">
    <property type="entry name" value="MFS_dom"/>
</dbReference>
<feature type="transmembrane region" description="Helical" evidence="8">
    <location>
        <begin position="251"/>
        <end position="268"/>
    </location>
</feature>
<accession>A0ABY6P2C2</accession>
<feature type="transmembrane region" description="Helical" evidence="8">
    <location>
        <begin position="222"/>
        <end position="239"/>
    </location>
</feature>